<comment type="caution">
    <text evidence="12">The sequence shown here is derived from an EMBL/GenBank/DDBJ whole genome shotgun (WGS) entry which is preliminary data.</text>
</comment>
<evidence type="ECO:0000256" key="2">
    <source>
        <dbReference type="ARBA" id="ARBA00009046"/>
    </source>
</evidence>
<dbReference type="InterPro" id="IPR027417">
    <property type="entry name" value="P-loop_NTPase"/>
</dbReference>
<dbReference type="InterPro" id="IPR038257">
    <property type="entry name" value="CRISPR-assoc_Cas3_HD_sf"/>
</dbReference>
<comment type="similarity">
    <text evidence="1">In the N-terminal section; belongs to the CRISPR-associated nuclease Cas3-HD family.</text>
</comment>
<protein>
    <submittedName>
        <fullName evidence="12">CRISPR-associated helicase Cas3</fullName>
    </submittedName>
</protein>
<dbReference type="Gene3D" id="3.40.50.300">
    <property type="entry name" value="P-loop containing nucleotide triphosphate hydrolases"/>
    <property type="match status" value="1"/>
</dbReference>
<gene>
    <name evidence="12" type="primary">cas3</name>
    <name evidence="12" type="ORF">ACEU3E_17660</name>
</gene>
<dbReference type="NCBIfam" id="TIGR01596">
    <property type="entry name" value="cas3_HD"/>
    <property type="match status" value="1"/>
</dbReference>
<reference evidence="12 13" key="1">
    <citation type="submission" date="2024-09" db="EMBL/GenBank/DDBJ databases">
        <authorList>
            <person name="Makale K.P.P."/>
            <person name="Makhzoum A."/>
            <person name="Rantong G."/>
            <person name="Rahube T.O."/>
        </authorList>
    </citation>
    <scope>NUCLEOTIDE SEQUENCE [LARGE SCALE GENOMIC DNA]</scope>
    <source>
        <strain evidence="12 13">KM_D13</strain>
    </source>
</reference>
<evidence type="ECO:0000256" key="3">
    <source>
        <dbReference type="ARBA" id="ARBA00022722"/>
    </source>
</evidence>
<dbReference type="SUPFAM" id="SSF52540">
    <property type="entry name" value="P-loop containing nucleoside triphosphate hydrolases"/>
    <property type="match status" value="1"/>
</dbReference>
<dbReference type="InterPro" id="IPR006483">
    <property type="entry name" value="CRISPR-assoc_Cas3_HD"/>
</dbReference>
<keyword evidence="6" id="KW-0378">Hydrolase</keyword>
<keyword evidence="5" id="KW-0547">Nucleotide-binding</keyword>
<evidence type="ECO:0000256" key="1">
    <source>
        <dbReference type="ARBA" id="ARBA00006847"/>
    </source>
</evidence>
<evidence type="ECO:0000256" key="7">
    <source>
        <dbReference type="ARBA" id="ARBA00022806"/>
    </source>
</evidence>
<feature type="domain" description="HD Cas3-type" evidence="11">
    <location>
        <begin position="11"/>
        <end position="210"/>
    </location>
</feature>
<comment type="similarity">
    <text evidence="2">In the central section; belongs to the CRISPR-associated helicase Cas3 family.</text>
</comment>
<evidence type="ECO:0000259" key="10">
    <source>
        <dbReference type="PROSITE" id="PS51192"/>
    </source>
</evidence>
<evidence type="ECO:0000256" key="6">
    <source>
        <dbReference type="ARBA" id="ARBA00022801"/>
    </source>
</evidence>
<dbReference type="InterPro" id="IPR014001">
    <property type="entry name" value="Helicase_ATP-bd"/>
</dbReference>
<dbReference type="InterPro" id="IPR006935">
    <property type="entry name" value="Helicase/UvrB_N"/>
</dbReference>
<evidence type="ECO:0000256" key="4">
    <source>
        <dbReference type="ARBA" id="ARBA00022723"/>
    </source>
</evidence>
<keyword evidence="9" id="KW-0051">Antiviral defense</keyword>
<dbReference type="Pfam" id="PF22590">
    <property type="entry name" value="Cas3-like_C_2"/>
    <property type="match status" value="1"/>
</dbReference>
<dbReference type="Pfam" id="PF04851">
    <property type="entry name" value="ResIII"/>
    <property type="match status" value="1"/>
</dbReference>
<sequence>MSRLVAFDQCIARPGSLLRDHLIQVRHSVEMFLKNESDTLRRLAGLAGTCHDLAKSHTEWQDYIRLKKKKGPNHSACGAFFFSYLGYHLLQGIGEWEQYKSEWLWLIRDIADHHSRLHNLSDEDWLKCYDWPSLDLAGIEAFIREQYKELSAVRINEASLEQWPKEAEEAVEEALDALQLGFESWKALPLMRKVQMWRHVTAGLIAGDRFDVKQVTTIWFDKYAHQRHLELIDNYCKQNRNHSLSAVRLQAQEDIMTQLLRSPQERFYTLHMPTGYGKTVTSLKIASWFGEQQHYQKIVYVAPYLSILEQTSRVIEEVMGEKTLEHHSLALLEDRDANDQRTNESQLAVESWAHAIVCTSFHQFGKALFPKRSQDVLRRAFLQNAVIIIDEPQILSPDVWNVFLCGLEALSDLMNLKVIFLSATMPPFHYGLSKLPVPLQVSATSDHERYQLLLEEAQDEVSLASFLKEKEVTTQAAILNTIEDAYRVYRNIKTEQAYLLHGLMIPIHKKVLIETIKRELKQKKRQYPLYVISTQVIEAGVDVSFQHVARASAILPSIVQAAGRVNRHLEGVALGTVSIFPFYREGITDTRSLIYPKPLQRITDQLLQQQSAWRESELTELVQTYYREMFRYNTFEAAMAYIRNAYEGQWQKLSNFHPFEQNMLTLPVFVPWNPKEEEQKLLPKSYSYLQNKFKAYNAEAIYERYSDKEYMRKLSFEDRKQFMILFNYYVLNIPQKKALRLVGEEQFLKHHIPILQGKDAYDSQVGLRSLFELTDGFI</sequence>
<keyword evidence="13" id="KW-1185">Reference proteome</keyword>
<dbReference type="InterPro" id="IPR006474">
    <property type="entry name" value="Helicase_Cas3_CRISPR-ass_core"/>
</dbReference>
<evidence type="ECO:0000259" key="11">
    <source>
        <dbReference type="PROSITE" id="PS51643"/>
    </source>
</evidence>
<proteinExistence type="inferred from homology"/>
<dbReference type="EMBL" id="JBHDLN010000008">
    <property type="protein sequence ID" value="MFB0844013.1"/>
    <property type="molecule type" value="Genomic_DNA"/>
</dbReference>
<dbReference type="RefSeq" id="WP_373953462.1">
    <property type="nucleotide sequence ID" value="NZ_JBHDLN010000008.1"/>
</dbReference>
<dbReference type="Proteomes" id="UP001575622">
    <property type="component" value="Unassembled WGS sequence"/>
</dbReference>
<evidence type="ECO:0000313" key="13">
    <source>
        <dbReference type="Proteomes" id="UP001575622"/>
    </source>
</evidence>
<evidence type="ECO:0000313" key="12">
    <source>
        <dbReference type="EMBL" id="MFB0844013.1"/>
    </source>
</evidence>
<dbReference type="SMART" id="SM00487">
    <property type="entry name" value="DEXDc"/>
    <property type="match status" value="1"/>
</dbReference>
<dbReference type="InterPro" id="IPR054712">
    <property type="entry name" value="Cas3-like_dom"/>
</dbReference>
<keyword evidence="7" id="KW-0347">Helicase</keyword>
<keyword evidence="8" id="KW-0067">ATP-binding</keyword>
<dbReference type="PROSITE" id="PS51643">
    <property type="entry name" value="HD_CAS3"/>
    <property type="match status" value="1"/>
</dbReference>
<organism evidence="12 13">
    <name type="scientific">Paenibacillus oleatilyticus</name>
    <dbReference type="NCBI Taxonomy" id="2594886"/>
    <lineage>
        <taxon>Bacteria</taxon>
        <taxon>Bacillati</taxon>
        <taxon>Bacillota</taxon>
        <taxon>Bacilli</taxon>
        <taxon>Bacillales</taxon>
        <taxon>Paenibacillaceae</taxon>
        <taxon>Paenibacillus</taxon>
    </lineage>
</organism>
<keyword evidence="4" id="KW-0479">Metal-binding</keyword>
<evidence type="ECO:0000256" key="8">
    <source>
        <dbReference type="ARBA" id="ARBA00022840"/>
    </source>
</evidence>
<dbReference type="PROSITE" id="PS51192">
    <property type="entry name" value="HELICASE_ATP_BIND_1"/>
    <property type="match status" value="1"/>
</dbReference>
<dbReference type="Gene3D" id="1.10.3210.30">
    <property type="match status" value="1"/>
</dbReference>
<dbReference type="NCBIfam" id="TIGR01587">
    <property type="entry name" value="cas3_core"/>
    <property type="match status" value="1"/>
</dbReference>
<evidence type="ECO:0000256" key="9">
    <source>
        <dbReference type="ARBA" id="ARBA00023118"/>
    </source>
</evidence>
<dbReference type="CDD" id="cd09641">
    <property type="entry name" value="Cas3''_I"/>
    <property type="match status" value="1"/>
</dbReference>
<evidence type="ECO:0000256" key="5">
    <source>
        <dbReference type="ARBA" id="ARBA00022741"/>
    </source>
</evidence>
<keyword evidence="3" id="KW-0540">Nuclease</keyword>
<name>A0ABV4V1R5_9BACL</name>
<feature type="domain" description="Helicase ATP-binding" evidence="10">
    <location>
        <begin position="259"/>
        <end position="443"/>
    </location>
</feature>
<accession>A0ABV4V1R5</accession>